<gene>
    <name evidence="1" type="ORF">DPEC_G00040800</name>
</gene>
<proteinExistence type="predicted"/>
<evidence type="ECO:0000313" key="1">
    <source>
        <dbReference type="EMBL" id="KAJ8014493.1"/>
    </source>
</evidence>
<dbReference type="EMBL" id="CM055730">
    <property type="protein sequence ID" value="KAJ8014493.1"/>
    <property type="molecule type" value="Genomic_DNA"/>
</dbReference>
<sequence>MPTPSVSNQAEQKTTRRHFLTSKNSAFMKFSIPPVSEVIRVYDETGTEVDADVFAEVAQMPNAGVFTIQFDHCSLGIASSASPPVQTNSLALSSSTSSDDTIILHKDCGPSRKRQKANQDARQGVESALTKKPGVDRITKEFNRTKGLTDSSRRQMVNILAADMTETYG</sequence>
<reference evidence="1" key="1">
    <citation type="submission" date="2021-05" db="EMBL/GenBank/DDBJ databases">
        <authorList>
            <person name="Pan Q."/>
            <person name="Jouanno E."/>
            <person name="Zahm M."/>
            <person name="Klopp C."/>
            <person name="Cabau C."/>
            <person name="Louis A."/>
            <person name="Berthelot C."/>
            <person name="Parey E."/>
            <person name="Roest Crollius H."/>
            <person name="Montfort J."/>
            <person name="Robinson-Rechavi M."/>
            <person name="Bouchez O."/>
            <person name="Lampietro C."/>
            <person name="Lopez Roques C."/>
            <person name="Donnadieu C."/>
            <person name="Postlethwait J."/>
            <person name="Bobe J."/>
            <person name="Dillon D."/>
            <person name="Chandos A."/>
            <person name="von Hippel F."/>
            <person name="Guiguen Y."/>
        </authorList>
    </citation>
    <scope>NUCLEOTIDE SEQUENCE</scope>
    <source>
        <strain evidence="1">YG-Jan2019</strain>
    </source>
</reference>
<dbReference type="Proteomes" id="UP001157502">
    <property type="component" value="Chromosome 3"/>
</dbReference>
<evidence type="ECO:0000313" key="2">
    <source>
        <dbReference type="Proteomes" id="UP001157502"/>
    </source>
</evidence>
<name>A0ACC2HF33_DALPE</name>
<accession>A0ACC2HF33</accession>
<comment type="caution">
    <text evidence="1">The sequence shown here is derived from an EMBL/GenBank/DDBJ whole genome shotgun (WGS) entry which is preliminary data.</text>
</comment>
<organism evidence="1 2">
    <name type="scientific">Dallia pectoralis</name>
    <name type="common">Alaska blackfish</name>
    <dbReference type="NCBI Taxonomy" id="75939"/>
    <lineage>
        <taxon>Eukaryota</taxon>
        <taxon>Metazoa</taxon>
        <taxon>Chordata</taxon>
        <taxon>Craniata</taxon>
        <taxon>Vertebrata</taxon>
        <taxon>Euteleostomi</taxon>
        <taxon>Actinopterygii</taxon>
        <taxon>Neopterygii</taxon>
        <taxon>Teleostei</taxon>
        <taxon>Protacanthopterygii</taxon>
        <taxon>Esociformes</taxon>
        <taxon>Umbridae</taxon>
        <taxon>Dallia</taxon>
    </lineage>
</organism>
<protein>
    <submittedName>
        <fullName evidence="1">Uncharacterized protein</fullName>
    </submittedName>
</protein>
<keyword evidence="2" id="KW-1185">Reference proteome</keyword>